<reference evidence="3 4" key="1">
    <citation type="submission" date="2020-04" db="EMBL/GenBank/DDBJ databases">
        <title>The Whole Genome Analysis of High salt-tolerant Sphingobium yanoikuyae YC-XJ2 with Aryl organophosphorus flame retardants (aryl-OPFRs)-degrading capacity and characteristics of Related phosphotriesterase.</title>
        <authorList>
            <person name="Li X."/>
        </authorList>
    </citation>
    <scope>NUCLEOTIDE SEQUENCE [LARGE SCALE GENOMIC DNA]</scope>
    <source>
        <strain evidence="3 4">YC-XJ2</strain>
    </source>
</reference>
<protein>
    <recommendedName>
        <fullName evidence="2">Antitoxin</fullName>
    </recommendedName>
</protein>
<organism evidence="3 4">
    <name type="scientific">Sphingobium yanoikuyae</name>
    <name type="common">Sphingomonas yanoikuyae</name>
    <dbReference type="NCBI Taxonomy" id="13690"/>
    <lineage>
        <taxon>Bacteria</taxon>
        <taxon>Pseudomonadati</taxon>
        <taxon>Pseudomonadota</taxon>
        <taxon>Alphaproteobacteria</taxon>
        <taxon>Sphingomonadales</taxon>
        <taxon>Sphingomonadaceae</taxon>
        <taxon>Sphingobium</taxon>
    </lineage>
</organism>
<dbReference type="SUPFAM" id="SSF143120">
    <property type="entry name" value="YefM-like"/>
    <property type="match status" value="1"/>
</dbReference>
<evidence type="ECO:0000256" key="2">
    <source>
        <dbReference type="RuleBase" id="RU362080"/>
    </source>
</evidence>
<dbReference type="RefSeq" id="WP_021225647.1">
    <property type="nucleotide sequence ID" value="NZ_CP053021.1"/>
</dbReference>
<comment type="function">
    <text evidence="2">Antitoxin component of a type II toxin-antitoxin (TA) system.</text>
</comment>
<proteinExistence type="inferred from homology"/>
<evidence type="ECO:0000313" key="3">
    <source>
        <dbReference type="EMBL" id="QJR02814.1"/>
    </source>
</evidence>
<dbReference type="NCBIfam" id="TIGR01552">
    <property type="entry name" value="phd_fam"/>
    <property type="match status" value="1"/>
</dbReference>
<dbReference type="Pfam" id="PF02604">
    <property type="entry name" value="PhdYeFM_antitox"/>
    <property type="match status" value="1"/>
</dbReference>
<gene>
    <name evidence="3" type="ORF">HH800_11855</name>
</gene>
<dbReference type="InterPro" id="IPR036165">
    <property type="entry name" value="YefM-like_sf"/>
</dbReference>
<name>A0A6M4G8B6_SPHYA</name>
<sequence length="80" mass="8917">MEQAVSAADANRKFSTILRGVREGNSYVVTSHGRPVARIIPAYREDETASGARAALLARLERQDIVQAGRWTRDELYDGR</sequence>
<dbReference type="EMBL" id="CP053021">
    <property type="protein sequence ID" value="QJR02814.1"/>
    <property type="molecule type" value="Genomic_DNA"/>
</dbReference>
<dbReference type="InterPro" id="IPR006442">
    <property type="entry name" value="Antitoxin_Phd/YefM"/>
</dbReference>
<evidence type="ECO:0000313" key="4">
    <source>
        <dbReference type="Proteomes" id="UP000502611"/>
    </source>
</evidence>
<comment type="similarity">
    <text evidence="1 2">Belongs to the phD/YefM antitoxin family.</text>
</comment>
<dbReference type="Gene3D" id="3.40.1620.10">
    <property type="entry name" value="YefM-like domain"/>
    <property type="match status" value="1"/>
</dbReference>
<evidence type="ECO:0000256" key="1">
    <source>
        <dbReference type="ARBA" id="ARBA00009981"/>
    </source>
</evidence>
<dbReference type="Proteomes" id="UP000502611">
    <property type="component" value="Chromosome"/>
</dbReference>
<accession>A0A6M4G8B6</accession>
<dbReference type="AlphaFoldDB" id="A0A6M4G8B6"/>